<comment type="caution">
    <text evidence="1">The sequence shown here is derived from an EMBL/GenBank/DDBJ whole genome shotgun (WGS) entry which is preliminary data.</text>
</comment>
<accession>A0A9P4GNW4</accession>
<proteinExistence type="predicted"/>
<reference evidence="1" key="1">
    <citation type="submission" date="2020-01" db="EMBL/GenBank/DDBJ databases">
        <authorList>
            <consortium name="DOE Joint Genome Institute"/>
            <person name="Haridas S."/>
            <person name="Albert R."/>
            <person name="Binder M."/>
            <person name="Bloem J."/>
            <person name="Labutti K."/>
            <person name="Salamov A."/>
            <person name="Andreopoulos B."/>
            <person name="Baker S.E."/>
            <person name="Barry K."/>
            <person name="Bills G."/>
            <person name="Bluhm B.H."/>
            <person name="Cannon C."/>
            <person name="Castanera R."/>
            <person name="Culley D.E."/>
            <person name="Daum C."/>
            <person name="Ezra D."/>
            <person name="Gonzalez J.B."/>
            <person name="Henrissat B."/>
            <person name="Kuo A."/>
            <person name="Liang C."/>
            <person name="Lipzen A."/>
            <person name="Lutzoni F."/>
            <person name="Magnuson J."/>
            <person name="Mondo S."/>
            <person name="Nolan M."/>
            <person name="Ohm R."/>
            <person name="Pangilinan J."/>
            <person name="Park H.-J."/>
            <person name="Ramirez L."/>
            <person name="Alfaro M."/>
            <person name="Sun H."/>
            <person name="Tritt A."/>
            <person name="Yoshinaga Y."/>
            <person name="Zwiers L.-H."/>
            <person name="Turgeon B.G."/>
            <person name="Goodwin S.B."/>
            <person name="Spatafora J.W."/>
            <person name="Crous P.W."/>
            <person name="Grigoriev I.V."/>
        </authorList>
    </citation>
    <scope>NUCLEOTIDE SEQUENCE</scope>
    <source>
        <strain evidence="1">CBS 394.84</strain>
    </source>
</reference>
<name>A0A9P4GNW4_9PLEO</name>
<dbReference type="AlphaFoldDB" id="A0A9P4GNW4"/>
<protein>
    <submittedName>
        <fullName evidence="1">Uncharacterized protein</fullName>
    </submittedName>
</protein>
<dbReference type="RefSeq" id="XP_040791593.1">
    <property type="nucleotide sequence ID" value="XM_040936713.1"/>
</dbReference>
<evidence type="ECO:0000313" key="1">
    <source>
        <dbReference type="EMBL" id="KAF1849030.1"/>
    </source>
</evidence>
<evidence type="ECO:0000313" key="2">
    <source>
        <dbReference type="Proteomes" id="UP000800039"/>
    </source>
</evidence>
<dbReference type="EMBL" id="ML976615">
    <property type="protein sequence ID" value="KAF1849030.1"/>
    <property type="molecule type" value="Genomic_DNA"/>
</dbReference>
<dbReference type="GeneID" id="63853963"/>
<sequence length="253" mass="29560">MTPLAYRAFKHRAGFLDLAGEIRNQIYELVMLNAERAIDMVTLVHYPREVFSPQTLGYRGLTQTCRQVRREFLPLYNKRNVYVEIDIRDITRFVNTFYHPKDLERLKKTSGSIEISLDREMTNPRVDLSDELDLLPLLRLLIKVPHLHARLVATTYIHEDGVPRFIHDLGTLFRLVKTDKKMLYHILHSMQRLVLKPLPSREPEAPRPELEMWLAAVPTGRDIALQKMIARDTGFSDLKALAISFPYFYTTTR</sequence>
<organism evidence="1 2">
    <name type="scientific">Cucurbitaria berberidis CBS 394.84</name>
    <dbReference type="NCBI Taxonomy" id="1168544"/>
    <lineage>
        <taxon>Eukaryota</taxon>
        <taxon>Fungi</taxon>
        <taxon>Dikarya</taxon>
        <taxon>Ascomycota</taxon>
        <taxon>Pezizomycotina</taxon>
        <taxon>Dothideomycetes</taxon>
        <taxon>Pleosporomycetidae</taxon>
        <taxon>Pleosporales</taxon>
        <taxon>Pleosporineae</taxon>
        <taxon>Cucurbitariaceae</taxon>
        <taxon>Cucurbitaria</taxon>
    </lineage>
</organism>
<dbReference type="OrthoDB" id="4133832at2759"/>
<gene>
    <name evidence="1" type="ORF">K460DRAFT_404280</name>
</gene>
<keyword evidence="2" id="KW-1185">Reference proteome</keyword>
<dbReference type="Proteomes" id="UP000800039">
    <property type="component" value="Unassembled WGS sequence"/>
</dbReference>